<keyword evidence="8 10" id="KW-0472">Membrane</keyword>
<evidence type="ECO:0000256" key="6">
    <source>
        <dbReference type="ARBA" id="ARBA00022824"/>
    </source>
</evidence>
<keyword evidence="5 10" id="KW-0812">Transmembrane</keyword>
<keyword evidence="6" id="KW-0256">Endoplasmic reticulum</keyword>
<organism evidence="11 12">
    <name type="scientific">Rickenella mellea</name>
    <dbReference type="NCBI Taxonomy" id="50990"/>
    <lineage>
        <taxon>Eukaryota</taxon>
        <taxon>Fungi</taxon>
        <taxon>Dikarya</taxon>
        <taxon>Basidiomycota</taxon>
        <taxon>Agaricomycotina</taxon>
        <taxon>Agaricomycetes</taxon>
        <taxon>Hymenochaetales</taxon>
        <taxon>Rickenellaceae</taxon>
        <taxon>Rickenella</taxon>
    </lineage>
</organism>
<dbReference type="UniPathway" id="UPA00196"/>
<keyword evidence="4" id="KW-0337">GPI-anchor biosynthesis</keyword>
<sequence length="520" mass="57245">MDAAQVDSDEVVIKDVAFQSESIRRRVLTSYWIVVLLALPLWWYSTSIQRLSLPNSRVHAQESKQLVFSADIGVTVEGLNFDAQQLVRNVGDNLKDVIRSRELGYVFDVKLYVPSSSRHDYTVTIKNSTDSYVLANHLSFGAASHSPSEVPFKLANTLGDLLTSSLASKRHHDEEHRVMQYAPRYRLAFSLLNEDATAGNTAFGWEIQEAINRSLSPSLKQLSALHNFTIESHVQFHAPLAFTPKNLVVGDSTIPLHGLTQEQLTVFINSADWVVSSGVSNDPVLHFVLYVPSASRRPLRILDTEGNPTASSAFIVPQWGGVVIYNPPVTTSTENFHLDVSMLRNPFSIFQTQLLALLGVPQLPSGINTAPRNADNNNGETGTGRTSWQLDALLRARALEATKGSTETMTSIVKLVKQIDGMPVGKDVLDDVRGALDALDEVYTSALHSPRLALSHARDAAVRASRAFFNPGMLALLYFPAEHTLAVYTPLFAPVGVPLIAAALREMRDWRARKQAARTA</sequence>
<evidence type="ECO:0000313" key="12">
    <source>
        <dbReference type="Proteomes" id="UP000294933"/>
    </source>
</evidence>
<dbReference type="EMBL" id="ML170204">
    <property type="protein sequence ID" value="TDL18765.1"/>
    <property type="molecule type" value="Genomic_DNA"/>
</dbReference>
<evidence type="ECO:0000256" key="3">
    <source>
        <dbReference type="ARBA" id="ARBA00005316"/>
    </source>
</evidence>
<evidence type="ECO:0008006" key="13">
    <source>
        <dbReference type="Google" id="ProtNLM"/>
    </source>
</evidence>
<comment type="similarity">
    <text evidence="3">Belongs to the PIGS family.</text>
</comment>
<gene>
    <name evidence="11" type="ORF">BD410DRAFT_774718</name>
</gene>
<name>A0A4Y7PUH8_9AGAM</name>
<evidence type="ECO:0000256" key="4">
    <source>
        <dbReference type="ARBA" id="ARBA00022502"/>
    </source>
</evidence>
<dbReference type="STRING" id="50990.A0A4Y7PUH8"/>
<dbReference type="VEuPathDB" id="FungiDB:BD410DRAFT_774718"/>
<protein>
    <recommendedName>
        <fullName evidence="13">GPI transamidase component PIG-S</fullName>
    </recommendedName>
</protein>
<dbReference type="GO" id="GO:0016255">
    <property type="term" value="P:attachment of GPI anchor to protein"/>
    <property type="evidence" value="ECO:0007669"/>
    <property type="project" value="InterPro"/>
</dbReference>
<keyword evidence="9" id="KW-0325">Glycoprotein</keyword>
<dbReference type="Pfam" id="PF10510">
    <property type="entry name" value="PIG-S"/>
    <property type="match status" value="1"/>
</dbReference>
<accession>A0A4Y7PUH8</accession>
<evidence type="ECO:0000256" key="5">
    <source>
        <dbReference type="ARBA" id="ARBA00022692"/>
    </source>
</evidence>
<dbReference type="GO" id="GO:0006506">
    <property type="term" value="P:GPI anchor biosynthetic process"/>
    <property type="evidence" value="ECO:0007669"/>
    <property type="project" value="UniProtKB-UniPathway"/>
</dbReference>
<dbReference type="AlphaFoldDB" id="A0A4Y7PUH8"/>
<comment type="subcellular location">
    <subcellularLocation>
        <location evidence="1">Endoplasmic reticulum membrane</location>
        <topology evidence="1">Multi-pass membrane protein</topology>
    </subcellularLocation>
</comment>
<reference evidence="11 12" key="1">
    <citation type="submission" date="2018-06" db="EMBL/GenBank/DDBJ databases">
        <title>A transcriptomic atlas of mushroom development highlights an independent origin of complex multicellularity.</title>
        <authorList>
            <consortium name="DOE Joint Genome Institute"/>
            <person name="Krizsan K."/>
            <person name="Almasi E."/>
            <person name="Merenyi Z."/>
            <person name="Sahu N."/>
            <person name="Viragh M."/>
            <person name="Koszo T."/>
            <person name="Mondo S."/>
            <person name="Kiss B."/>
            <person name="Balint B."/>
            <person name="Kues U."/>
            <person name="Barry K."/>
            <person name="Hegedus J.C."/>
            <person name="Henrissat B."/>
            <person name="Johnson J."/>
            <person name="Lipzen A."/>
            <person name="Ohm R."/>
            <person name="Nagy I."/>
            <person name="Pangilinan J."/>
            <person name="Yan J."/>
            <person name="Xiong Y."/>
            <person name="Grigoriev I.V."/>
            <person name="Hibbett D.S."/>
            <person name="Nagy L.G."/>
        </authorList>
    </citation>
    <scope>NUCLEOTIDE SEQUENCE [LARGE SCALE GENOMIC DNA]</scope>
    <source>
        <strain evidence="11 12">SZMC22713</strain>
    </source>
</reference>
<evidence type="ECO:0000256" key="9">
    <source>
        <dbReference type="ARBA" id="ARBA00023180"/>
    </source>
</evidence>
<evidence type="ECO:0000256" key="7">
    <source>
        <dbReference type="ARBA" id="ARBA00022989"/>
    </source>
</evidence>
<keyword evidence="12" id="KW-1185">Reference proteome</keyword>
<evidence type="ECO:0000256" key="2">
    <source>
        <dbReference type="ARBA" id="ARBA00004687"/>
    </source>
</evidence>
<evidence type="ECO:0000256" key="1">
    <source>
        <dbReference type="ARBA" id="ARBA00004477"/>
    </source>
</evidence>
<keyword evidence="7 10" id="KW-1133">Transmembrane helix</keyword>
<dbReference type="Proteomes" id="UP000294933">
    <property type="component" value="Unassembled WGS sequence"/>
</dbReference>
<feature type="transmembrane region" description="Helical" evidence="10">
    <location>
        <begin position="27"/>
        <end position="45"/>
    </location>
</feature>
<dbReference type="OrthoDB" id="28748at2759"/>
<evidence type="ECO:0000256" key="10">
    <source>
        <dbReference type="SAM" id="Phobius"/>
    </source>
</evidence>
<dbReference type="PANTHER" id="PTHR21072:SF13">
    <property type="entry name" value="GPI TRANSAMIDASE COMPONENT PIG-S"/>
    <property type="match status" value="1"/>
</dbReference>
<dbReference type="PANTHER" id="PTHR21072">
    <property type="entry name" value="GPI TRANSAMIDASE COMPONENT PIG-S"/>
    <property type="match status" value="1"/>
</dbReference>
<feature type="transmembrane region" description="Helical" evidence="10">
    <location>
        <begin position="485"/>
        <end position="504"/>
    </location>
</feature>
<dbReference type="InterPro" id="IPR019540">
    <property type="entry name" value="PtdIno-glycan_biosynth_class_S"/>
</dbReference>
<evidence type="ECO:0000313" key="11">
    <source>
        <dbReference type="EMBL" id="TDL18765.1"/>
    </source>
</evidence>
<dbReference type="GO" id="GO:0042765">
    <property type="term" value="C:GPI-anchor transamidase complex"/>
    <property type="evidence" value="ECO:0007669"/>
    <property type="project" value="InterPro"/>
</dbReference>
<proteinExistence type="inferred from homology"/>
<evidence type="ECO:0000256" key="8">
    <source>
        <dbReference type="ARBA" id="ARBA00023136"/>
    </source>
</evidence>
<comment type="pathway">
    <text evidence="2">Glycolipid biosynthesis; glycosylphosphatidylinositol-anchor biosynthesis.</text>
</comment>